<dbReference type="Proteomes" id="UP000298545">
    <property type="component" value="Chromosome linear"/>
</dbReference>
<dbReference type="OrthoDB" id="9800864at2"/>
<dbReference type="NCBIfam" id="NF009005">
    <property type="entry name" value="PRK12350.1"/>
    <property type="match status" value="1"/>
</dbReference>
<comment type="catalytic activity">
    <reaction evidence="4">
        <text>oxaloacetate + acetyl-CoA + H2O = citrate + CoA + H(+)</text>
        <dbReference type="Rhea" id="RHEA:16845"/>
        <dbReference type="ChEBI" id="CHEBI:15377"/>
        <dbReference type="ChEBI" id="CHEBI:15378"/>
        <dbReference type="ChEBI" id="CHEBI:16452"/>
        <dbReference type="ChEBI" id="CHEBI:16947"/>
        <dbReference type="ChEBI" id="CHEBI:57287"/>
        <dbReference type="ChEBI" id="CHEBI:57288"/>
        <dbReference type="EC" id="2.3.3.16"/>
    </reaction>
</comment>
<dbReference type="PRINTS" id="PR00143">
    <property type="entry name" value="CITRTSNTHASE"/>
</dbReference>
<dbReference type="Gene3D" id="1.10.230.10">
    <property type="entry name" value="Cytochrome P450-Terp, domain 2"/>
    <property type="match status" value="1"/>
</dbReference>
<evidence type="ECO:0000256" key="3">
    <source>
        <dbReference type="ARBA" id="ARBA00022679"/>
    </source>
</evidence>
<organism evidence="8 10">
    <name type="scientific">Agrobacterium larrymoorei</name>
    <dbReference type="NCBI Taxonomy" id="160699"/>
    <lineage>
        <taxon>Bacteria</taxon>
        <taxon>Pseudomonadati</taxon>
        <taxon>Pseudomonadota</taxon>
        <taxon>Alphaproteobacteria</taxon>
        <taxon>Hyphomicrobiales</taxon>
        <taxon>Rhizobiaceae</taxon>
        <taxon>Rhizobium/Agrobacterium group</taxon>
        <taxon>Agrobacterium</taxon>
    </lineage>
</organism>
<evidence type="ECO:0000256" key="2">
    <source>
        <dbReference type="ARBA" id="ARBA00010566"/>
    </source>
</evidence>
<dbReference type="PANTHER" id="PTHR11739">
    <property type="entry name" value="CITRATE SYNTHASE"/>
    <property type="match status" value="1"/>
</dbReference>
<sequence length="362" mass="39161">MKNGLDDVVAAETLLSDVNGEAGRLVIRGVSLDRLVEYASYEDAIALLLDGLIEGMPEKTALRSELGKMRLEVFDHVRAIDDGMLKLPPVDVMRAMMARLPDGDDFETALRLLAAPAVFLPAILRLQNGQAPISPNPSLSHCEDILTMLGIAHPSKEQIAALDTYLVTISDHGLNASTFASRVVASTKAGLTSSVLAALGALKGPLHGGAPGPVLDMLDDIGTPENAEHWLTQALDRGERLMGFGHRIYRVRDPRADALKGALRPLIQAGQVDRKLVELAEAVEKTALGILKERKPDRSLDINVEFYTALLLNALQFPREAFTGVFAIGRTLGWIAHAREQSLNGRLIRPRSIYIGPLPEAA</sequence>
<dbReference type="UniPathway" id="UPA00223">
    <property type="reaction ID" value="UER00717"/>
</dbReference>
<reference evidence="9 11" key="2">
    <citation type="submission" date="2021-03" db="EMBL/GenBank/DDBJ databases">
        <title>Rapid diversification of plasmids in a genus of pathogenic and nitrogen fixing bacteria.</title>
        <authorList>
            <person name="Weisberg A.J."/>
            <person name="Miller M."/>
            <person name="Ream W."/>
            <person name="Grunwald N.J."/>
            <person name="Chang J.H."/>
        </authorList>
    </citation>
    <scope>NUCLEOTIDE SEQUENCE [LARGE SCALE GENOMIC DNA]</scope>
    <source>
        <strain evidence="9 11">AF3.44</strain>
    </source>
</reference>
<name>A0A4D7E0U2_9HYPH</name>
<dbReference type="InterPro" id="IPR036969">
    <property type="entry name" value="Citrate_synthase_sf"/>
</dbReference>
<dbReference type="Pfam" id="PF00285">
    <property type="entry name" value="Citrate_synt"/>
    <property type="match status" value="1"/>
</dbReference>
<dbReference type="SUPFAM" id="SSF48256">
    <property type="entry name" value="Citrate synthase"/>
    <property type="match status" value="1"/>
</dbReference>
<reference evidence="8 10" key="1">
    <citation type="submission" date="2019-04" db="EMBL/GenBank/DDBJ databases">
        <title>Complete genome sequence of Agrobacterium larrymoorei CFBP5473.</title>
        <authorList>
            <person name="Haryono M."/>
            <person name="Chou L."/>
            <person name="Lin Y.-C."/>
            <person name="Lai E.-M."/>
            <person name="Kuo C.-H."/>
        </authorList>
    </citation>
    <scope>NUCLEOTIDE SEQUENCE [LARGE SCALE GENOMIC DNA]</scope>
    <source>
        <strain evidence="8 10">CFBP5473</strain>
    </source>
</reference>
<feature type="active site" evidence="6">
    <location>
        <position position="305"/>
    </location>
</feature>
<proteinExistence type="inferred from homology"/>
<dbReference type="GO" id="GO:0005829">
    <property type="term" value="C:cytosol"/>
    <property type="evidence" value="ECO:0007669"/>
    <property type="project" value="TreeGrafter"/>
</dbReference>
<comment type="similarity">
    <text evidence="2 5 7">Belongs to the citrate synthase family.</text>
</comment>
<evidence type="ECO:0000313" key="10">
    <source>
        <dbReference type="Proteomes" id="UP000298545"/>
    </source>
</evidence>
<evidence type="ECO:0000256" key="4">
    <source>
        <dbReference type="ARBA" id="ARBA00049288"/>
    </source>
</evidence>
<evidence type="ECO:0000313" key="8">
    <source>
        <dbReference type="EMBL" id="QCI99942.1"/>
    </source>
</evidence>
<dbReference type="InterPro" id="IPR016143">
    <property type="entry name" value="Citrate_synth-like_sm_a-sub"/>
</dbReference>
<dbReference type="InterPro" id="IPR016142">
    <property type="entry name" value="Citrate_synth-like_lrg_a-sub"/>
</dbReference>
<dbReference type="InterPro" id="IPR019810">
    <property type="entry name" value="Citrate_synthase_AS"/>
</dbReference>
<dbReference type="GO" id="GO:0036440">
    <property type="term" value="F:citrate synthase activity"/>
    <property type="evidence" value="ECO:0007669"/>
    <property type="project" value="UniProtKB-EC"/>
</dbReference>
<dbReference type="RefSeq" id="WP_027673997.1">
    <property type="nucleotide sequence ID" value="NZ_CP039692.1"/>
</dbReference>
<evidence type="ECO:0000256" key="5">
    <source>
        <dbReference type="PIRNR" id="PIRNR001369"/>
    </source>
</evidence>
<evidence type="ECO:0000313" key="9">
    <source>
        <dbReference type="EMBL" id="QYA09617.1"/>
    </source>
</evidence>
<comment type="pathway">
    <text evidence="1">Carbohydrate metabolism; tricarboxylic acid cycle; isocitrate from oxaloacetate: step 1/2.</text>
</comment>
<evidence type="ECO:0000256" key="1">
    <source>
        <dbReference type="ARBA" id="ARBA00004751"/>
    </source>
</evidence>
<dbReference type="Gene3D" id="1.10.580.10">
    <property type="entry name" value="Citrate Synthase, domain 1"/>
    <property type="match status" value="1"/>
</dbReference>
<dbReference type="KEGG" id="alf:CFBP5473_18485"/>
<dbReference type="EMBL" id="CP072168">
    <property type="protein sequence ID" value="QYA09617.1"/>
    <property type="molecule type" value="Genomic_DNA"/>
</dbReference>
<keyword evidence="11" id="KW-1185">Reference proteome</keyword>
<keyword evidence="3 5" id="KW-0808">Transferase</keyword>
<dbReference type="EMBL" id="CP039692">
    <property type="protein sequence ID" value="QCI99942.1"/>
    <property type="molecule type" value="Genomic_DNA"/>
</dbReference>
<evidence type="ECO:0000256" key="6">
    <source>
        <dbReference type="PIRSR" id="PIRSR001369-1"/>
    </source>
</evidence>
<dbReference type="Proteomes" id="UP000826513">
    <property type="component" value="Chromosome 2"/>
</dbReference>
<feature type="active site" evidence="6">
    <location>
        <position position="246"/>
    </location>
</feature>
<dbReference type="PANTHER" id="PTHR11739:SF23">
    <property type="entry name" value="CITRATE SYNTHASE 2-RELATED"/>
    <property type="match status" value="1"/>
</dbReference>
<accession>A0A4D7E0U2</accession>
<dbReference type="InterPro" id="IPR002020">
    <property type="entry name" value="Citrate_synthase"/>
</dbReference>
<dbReference type="AlphaFoldDB" id="A0A4D7E0U2"/>
<evidence type="ECO:0000313" key="11">
    <source>
        <dbReference type="Proteomes" id="UP000826513"/>
    </source>
</evidence>
<dbReference type="PROSITE" id="PS00480">
    <property type="entry name" value="CITRATE_SYNTHASE"/>
    <property type="match status" value="1"/>
</dbReference>
<dbReference type="CDD" id="cd06109">
    <property type="entry name" value="BsCS-I_like"/>
    <property type="match status" value="1"/>
</dbReference>
<gene>
    <name evidence="8" type="ORF">CFBP5473_18485</name>
    <name evidence="9" type="ORF">J5285_19850</name>
</gene>
<dbReference type="STRING" id="1367849.GCA_000518585_01128"/>
<dbReference type="GO" id="GO:0005975">
    <property type="term" value="P:carbohydrate metabolic process"/>
    <property type="evidence" value="ECO:0007669"/>
    <property type="project" value="TreeGrafter"/>
</dbReference>
<dbReference type="GO" id="GO:0006099">
    <property type="term" value="P:tricarboxylic acid cycle"/>
    <property type="evidence" value="ECO:0007669"/>
    <property type="project" value="UniProtKB-UniPathway"/>
</dbReference>
<dbReference type="PIRSF" id="PIRSF001369">
    <property type="entry name" value="Citrate_synth"/>
    <property type="match status" value="1"/>
</dbReference>
<dbReference type="InterPro" id="IPR024176">
    <property type="entry name" value="Citrate_synthase_bac-typ"/>
</dbReference>
<protein>
    <recommendedName>
        <fullName evidence="5">Citrate synthase</fullName>
    </recommendedName>
</protein>
<evidence type="ECO:0000256" key="7">
    <source>
        <dbReference type="RuleBase" id="RU003406"/>
    </source>
</evidence>